<protein>
    <submittedName>
        <fullName evidence="9">Ethylene-responsive transcription factor</fullName>
    </submittedName>
</protein>
<comment type="caution">
    <text evidence="9">The sequence shown here is derived from an EMBL/GenBank/DDBJ whole genome shotgun (WGS) entry which is preliminary data.</text>
</comment>
<dbReference type="InterPro" id="IPR036955">
    <property type="entry name" value="AP2/ERF_dom_sf"/>
</dbReference>
<feature type="domain" description="AP2/ERF" evidence="8">
    <location>
        <begin position="56"/>
        <end position="113"/>
    </location>
</feature>
<keyword evidence="6" id="KW-0539">Nucleus</keyword>
<comment type="subcellular location">
    <subcellularLocation>
        <location evidence="1">Nucleus</location>
    </subcellularLocation>
</comment>
<dbReference type="AlphaFoldDB" id="A0AAD7PFV8"/>
<evidence type="ECO:0000256" key="6">
    <source>
        <dbReference type="ARBA" id="ARBA00023242"/>
    </source>
</evidence>
<keyword evidence="4" id="KW-0238">DNA-binding</keyword>
<dbReference type="EMBL" id="JARAOO010000010">
    <property type="protein sequence ID" value="KAJ7953547.1"/>
    <property type="molecule type" value="Genomic_DNA"/>
</dbReference>
<evidence type="ECO:0000256" key="3">
    <source>
        <dbReference type="ARBA" id="ARBA00023015"/>
    </source>
</evidence>
<proteinExistence type="predicted"/>
<evidence type="ECO:0000256" key="7">
    <source>
        <dbReference type="SAM" id="MobiDB-lite"/>
    </source>
</evidence>
<organism evidence="9 10">
    <name type="scientific">Quillaja saponaria</name>
    <name type="common">Soap bark tree</name>
    <dbReference type="NCBI Taxonomy" id="32244"/>
    <lineage>
        <taxon>Eukaryota</taxon>
        <taxon>Viridiplantae</taxon>
        <taxon>Streptophyta</taxon>
        <taxon>Embryophyta</taxon>
        <taxon>Tracheophyta</taxon>
        <taxon>Spermatophyta</taxon>
        <taxon>Magnoliopsida</taxon>
        <taxon>eudicotyledons</taxon>
        <taxon>Gunneridae</taxon>
        <taxon>Pentapetalae</taxon>
        <taxon>rosids</taxon>
        <taxon>fabids</taxon>
        <taxon>Fabales</taxon>
        <taxon>Quillajaceae</taxon>
        <taxon>Quillaja</taxon>
    </lineage>
</organism>
<dbReference type="Gene3D" id="3.30.730.10">
    <property type="entry name" value="AP2/ERF domain"/>
    <property type="match status" value="1"/>
</dbReference>
<evidence type="ECO:0000256" key="5">
    <source>
        <dbReference type="ARBA" id="ARBA00023163"/>
    </source>
</evidence>
<evidence type="ECO:0000259" key="8">
    <source>
        <dbReference type="PROSITE" id="PS51032"/>
    </source>
</evidence>
<feature type="compositionally biased region" description="Basic and acidic residues" evidence="7">
    <location>
        <begin position="18"/>
        <end position="28"/>
    </location>
</feature>
<feature type="region of interest" description="Disordered" evidence="7">
    <location>
        <begin position="298"/>
        <end position="317"/>
    </location>
</feature>
<dbReference type="GO" id="GO:0005634">
    <property type="term" value="C:nucleus"/>
    <property type="evidence" value="ECO:0007669"/>
    <property type="project" value="UniProtKB-SubCell"/>
</dbReference>
<dbReference type="KEGG" id="qsa:O6P43_025236"/>
<feature type="compositionally biased region" description="Low complexity" evidence="7">
    <location>
        <begin position="301"/>
        <end position="317"/>
    </location>
</feature>
<dbReference type="GO" id="GO:0003700">
    <property type="term" value="F:DNA-binding transcription factor activity"/>
    <property type="evidence" value="ECO:0007669"/>
    <property type="project" value="InterPro"/>
</dbReference>
<name>A0AAD7PFV8_QUISA</name>
<evidence type="ECO:0000313" key="10">
    <source>
        <dbReference type="Proteomes" id="UP001163823"/>
    </source>
</evidence>
<gene>
    <name evidence="9" type="ORF">O6P43_025236</name>
</gene>
<evidence type="ECO:0000256" key="4">
    <source>
        <dbReference type="ARBA" id="ARBA00023125"/>
    </source>
</evidence>
<keyword evidence="3" id="KW-0805">Transcription regulation</keyword>
<sequence length="365" mass="40313">MEEALRRLNGMTPILEPSPRDSFSDHQKKPAAIPDSAPNSNKRTLKENGGSSGTMRYRGVRRRPWGRYAAEIRDPQSKERRWLGTFDTAEEAACAYDCAARAMRGQKARTNFVYPASPPANEQHVLPTFNFHKQSQSSINKNPPNRHFGTPNWPSFSNPHMSGDFTPAGSVTTQRNSSLNMLLLRDLLNSSSNPSLNPTPQRPFYEQLPYVSSSSTLISSCSCSCSSNSSSTALATSNYFPNCSSTQVTENTLQNYGALGTTRETKSTAVDDYSEFFPREPSDSGLLEEIIHGFFPKPPSKKCQSPPNTETSSSTTEFVLPTLSSDLPTVITGQCYDTPRRGEATRERELGVLFESTKCSQYATV</sequence>
<dbReference type="PANTHER" id="PTHR31677:SF146">
    <property type="entry name" value="ETHYLENE-RESPONSIVE TRANSCRIPTION FACTOR ESR2"/>
    <property type="match status" value="1"/>
</dbReference>
<dbReference type="SMART" id="SM00380">
    <property type="entry name" value="AP2"/>
    <property type="match status" value="1"/>
</dbReference>
<keyword evidence="5" id="KW-0804">Transcription</keyword>
<dbReference type="InterPro" id="IPR001471">
    <property type="entry name" value="AP2/ERF_dom"/>
</dbReference>
<dbReference type="PANTHER" id="PTHR31677">
    <property type="entry name" value="AP2 DOMAIN CLASS TRANSCRIPTION FACTOR"/>
    <property type="match status" value="1"/>
</dbReference>
<evidence type="ECO:0000256" key="2">
    <source>
        <dbReference type="ARBA" id="ARBA00022745"/>
    </source>
</evidence>
<evidence type="ECO:0000256" key="1">
    <source>
        <dbReference type="ARBA" id="ARBA00004123"/>
    </source>
</evidence>
<dbReference type="PROSITE" id="PS51032">
    <property type="entry name" value="AP2_ERF"/>
    <property type="match status" value="1"/>
</dbReference>
<dbReference type="GO" id="GO:0003677">
    <property type="term" value="F:DNA binding"/>
    <property type="evidence" value="ECO:0007669"/>
    <property type="project" value="UniProtKB-KW"/>
</dbReference>
<keyword evidence="10" id="KW-1185">Reference proteome</keyword>
<dbReference type="FunFam" id="3.30.730.10:FF:000001">
    <property type="entry name" value="Ethylene-responsive transcription factor 2"/>
    <property type="match status" value="1"/>
</dbReference>
<dbReference type="InterPro" id="IPR016177">
    <property type="entry name" value="DNA-bd_dom_sf"/>
</dbReference>
<dbReference type="Pfam" id="PF00847">
    <property type="entry name" value="AP2"/>
    <property type="match status" value="1"/>
</dbReference>
<evidence type="ECO:0000313" key="9">
    <source>
        <dbReference type="EMBL" id="KAJ7953547.1"/>
    </source>
</evidence>
<feature type="region of interest" description="Disordered" evidence="7">
    <location>
        <begin position="1"/>
        <end position="58"/>
    </location>
</feature>
<accession>A0AAD7PFV8</accession>
<keyword evidence="2" id="KW-0936">Ethylene signaling pathway</keyword>
<dbReference type="Proteomes" id="UP001163823">
    <property type="component" value="Chromosome 10"/>
</dbReference>
<dbReference type="GO" id="GO:0009873">
    <property type="term" value="P:ethylene-activated signaling pathway"/>
    <property type="evidence" value="ECO:0007669"/>
    <property type="project" value="UniProtKB-KW"/>
</dbReference>
<reference evidence="9" key="1">
    <citation type="journal article" date="2023" name="Science">
        <title>Elucidation of the pathway for biosynthesis of saponin adjuvants from the soapbark tree.</title>
        <authorList>
            <person name="Reed J."/>
            <person name="Orme A."/>
            <person name="El-Demerdash A."/>
            <person name="Owen C."/>
            <person name="Martin L.B.B."/>
            <person name="Misra R.C."/>
            <person name="Kikuchi S."/>
            <person name="Rejzek M."/>
            <person name="Martin A.C."/>
            <person name="Harkess A."/>
            <person name="Leebens-Mack J."/>
            <person name="Louveau T."/>
            <person name="Stephenson M.J."/>
            <person name="Osbourn A."/>
        </authorList>
    </citation>
    <scope>NUCLEOTIDE SEQUENCE</scope>
    <source>
        <strain evidence="9">S10</strain>
    </source>
</reference>
<dbReference type="CDD" id="cd00018">
    <property type="entry name" value="AP2"/>
    <property type="match status" value="1"/>
</dbReference>
<dbReference type="PRINTS" id="PR00367">
    <property type="entry name" value="ETHRSPELEMNT"/>
</dbReference>
<dbReference type="SUPFAM" id="SSF54171">
    <property type="entry name" value="DNA-binding domain"/>
    <property type="match status" value="1"/>
</dbReference>